<reference evidence="1 2" key="1">
    <citation type="submission" date="2019-05" db="EMBL/GenBank/DDBJ databases">
        <title>Another draft genome of Portunus trituberculatus and its Hox gene families provides insights of decapod evolution.</title>
        <authorList>
            <person name="Jeong J.-H."/>
            <person name="Song I."/>
            <person name="Kim S."/>
            <person name="Choi T."/>
            <person name="Kim D."/>
            <person name="Ryu S."/>
            <person name="Kim W."/>
        </authorList>
    </citation>
    <scope>NUCLEOTIDE SEQUENCE [LARGE SCALE GENOMIC DNA]</scope>
    <source>
        <tissue evidence="1">Muscle</tissue>
    </source>
</reference>
<evidence type="ECO:0000313" key="1">
    <source>
        <dbReference type="EMBL" id="MPC72509.1"/>
    </source>
</evidence>
<proteinExistence type="predicted"/>
<dbReference type="AlphaFoldDB" id="A0A5B7HRX0"/>
<name>A0A5B7HRX0_PORTR</name>
<dbReference type="EMBL" id="VSRR010034858">
    <property type="protein sequence ID" value="MPC72509.1"/>
    <property type="molecule type" value="Genomic_DNA"/>
</dbReference>
<comment type="caution">
    <text evidence="1">The sequence shown here is derived from an EMBL/GenBank/DDBJ whole genome shotgun (WGS) entry which is preliminary data.</text>
</comment>
<sequence length="48" mass="5093">MFPPSPSSIFHSNLALFLPLSPSTIHTSLPPSPLPSTPSSILHLLLTT</sequence>
<organism evidence="1 2">
    <name type="scientific">Portunus trituberculatus</name>
    <name type="common">Swimming crab</name>
    <name type="synonym">Neptunus trituberculatus</name>
    <dbReference type="NCBI Taxonomy" id="210409"/>
    <lineage>
        <taxon>Eukaryota</taxon>
        <taxon>Metazoa</taxon>
        <taxon>Ecdysozoa</taxon>
        <taxon>Arthropoda</taxon>
        <taxon>Crustacea</taxon>
        <taxon>Multicrustacea</taxon>
        <taxon>Malacostraca</taxon>
        <taxon>Eumalacostraca</taxon>
        <taxon>Eucarida</taxon>
        <taxon>Decapoda</taxon>
        <taxon>Pleocyemata</taxon>
        <taxon>Brachyura</taxon>
        <taxon>Eubrachyura</taxon>
        <taxon>Portunoidea</taxon>
        <taxon>Portunidae</taxon>
        <taxon>Portuninae</taxon>
        <taxon>Portunus</taxon>
    </lineage>
</organism>
<gene>
    <name evidence="1" type="ORF">E2C01_066818</name>
</gene>
<keyword evidence="2" id="KW-1185">Reference proteome</keyword>
<dbReference type="Proteomes" id="UP000324222">
    <property type="component" value="Unassembled WGS sequence"/>
</dbReference>
<protein>
    <submittedName>
        <fullName evidence="1">Uncharacterized protein</fullName>
    </submittedName>
</protein>
<accession>A0A5B7HRX0</accession>
<evidence type="ECO:0000313" key="2">
    <source>
        <dbReference type="Proteomes" id="UP000324222"/>
    </source>
</evidence>